<gene>
    <name evidence="3" type="ORF">D779_1758</name>
</gene>
<proteinExistence type="predicted"/>
<protein>
    <submittedName>
        <fullName evidence="3">Uncharacterized protein</fullName>
    </submittedName>
</protein>
<feature type="domain" description="HNH nuclease" evidence="1">
    <location>
        <begin position="212"/>
        <end position="261"/>
    </location>
</feature>
<dbReference type="eggNOG" id="COG3440">
    <property type="taxonomic scope" value="Bacteria"/>
</dbReference>
<feature type="domain" description="Methylase-associated X1" evidence="2">
    <location>
        <begin position="48"/>
        <end position="151"/>
    </location>
</feature>
<name>W9W2Y8_9GAMM</name>
<dbReference type="OrthoDB" id="529575at2"/>
<keyword evidence="4" id="KW-1185">Reference proteome</keyword>
<dbReference type="STRING" id="1249627.D779_1758"/>
<reference evidence="3 4" key="1">
    <citation type="submission" date="2012-11" db="EMBL/GenBank/DDBJ databases">
        <title>Genome assembly of Thiorhodococcus sp. AK35.</title>
        <authorList>
            <person name="Nupur N."/>
            <person name="Khatri I."/>
            <person name="Subramanian S."/>
            <person name="Pinnaka A."/>
        </authorList>
    </citation>
    <scope>NUCLEOTIDE SEQUENCE [LARGE SCALE GENOMIC DNA]</scope>
    <source>
        <strain evidence="3 4">AK35</strain>
    </source>
</reference>
<dbReference type="InterPro" id="IPR046894">
    <property type="entry name" value="MTaX1"/>
</dbReference>
<sequence length="324" mass="35297">MARGRLRYLELLADQLGSDLMRVLSERDGWPALCEFKVGDAWMPVGLHIGLIGKSGRGRDDVERRFQNPGDKRPMIALQGYIPALVGVRLGADERIDVMAGMHAAPRVGQATRQSLFLPLQGLDAAASGGWVDHVSASGEVIHLFRPELLPAHLALGDHNIGLPEAPAIVEASGWLDEQDTASIERARYASVRAARRQGFGREVALAYGERCAMCGLGSGLIEGAHIYPVEAPGSPDAVWNGIALCRNHHRAFDLHRIAVDVGSWRIAVHPELRSASGADAALSRFLEMTSPVLTLPADLAMQPKVEMLEQRYAFYGDQYEWLG</sequence>
<organism evidence="3 4">
    <name type="scientific">Imhoffiella purpurea</name>
    <dbReference type="NCBI Taxonomy" id="1249627"/>
    <lineage>
        <taxon>Bacteria</taxon>
        <taxon>Pseudomonadati</taxon>
        <taxon>Pseudomonadota</taxon>
        <taxon>Gammaproteobacteria</taxon>
        <taxon>Chromatiales</taxon>
        <taxon>Chromatiaceae</taxon>
        <taxon>Imhoffiella</taxon>
    </lineage>
</organism>
<dbReference type="RefSeq" id="WP_043748177.1">
    <property type="nucleotide sequence ID" value="NZ_AONC01000003.1"/>
</dbReference>
<evidence type="ECO:0000313" key="4">
    <source>
        <dbReference type="Proteomes" id="UP000019460"/>
    </source>
</evidence>
<evidence type="ECO:0000259" key="1">
    <source>
        <dbReference type="Pfam" id="PF13391"/>
    </source>
</evidence>
<dbReference type="EMBL" id="AONC01000003">
    <property type="protein sequence ID" value="EXJ16935.1"/>
    <property type="molecule type" value="Genomic_DNA"/>
</dbReference>
<evidence type="ECO:0000259" key="2">
    <source>
        <dbReference type="Pfam" id="PF20296"/>
    </source>
</evidence>
<evidence type="ECO:0000313" key="3">
    <source>
        <dbReference type="EMBL" id="EXJ16935.1"/>
    </source>
</evidence>
<comment type="caution">
    <text evidence="3">The sequence shown here is derived from an EMBL/GenBank/DDBJ whole genome shotgun (WGS) entry which is preliminary data.</text>
</comment>
<dbReference type="Pfam" id="PF13391">
    <property type="entry name" value="HNH_2"/>
    <property type="match status" value="1"/>
</dbReference>
<dbReference type="Proteomes" id="UP000019460">
    <property type="component" value="Unassembled WGS sequence"/>
</dbReference>
<dbReference type="Pfam" id="PF20296">
    <property type="entry name" value="MTaX1"/>
    <property type="match status" value="1"/>
</dbReference>
<dbReference type="InterPro" id="IPR003615">
    <property type="entry name" value="HNH_nuc"/>
</dbReference>
<dbReference type="AlphaFoldDB" id="W9W2Y8"/>
<accession>W9W2Y8</accession>
<dbReference type="CDD" id="cd00085">
    <property type="entry name" value="HNHc"/>
    <property type="match status" value="1"/>
</dbReference>